<gene>
    <name evidence="2" type="ORF">E0L32_001275</name>
</gene>
<dbReference type="GeneID" id="41968722"/>
<evidence type="ECO:0000313" key="3">
    <source>
        <dbReference type="Proteomes" id="UP000319257"/>
    </source>
</evidence>
<organism evidence="2 3">
    <name type="scientific">Thyridium curvatum</name>
    <dbReference type="NCBI Taxonomy" id="1093900"/>
    <lineage>
        <taxon>Eukaryota</taxon>
        <taxon>Fungi</taxon>
        <taxon>Dikarya</taxon>
        <taxon>Ascomycota</taxon>
        <taxon>Pezizomycotina</taxon>
        <taxon>Sordariomycetes</taxon>
        <taxon>Sordariomycetidae</taxon>
        <taxon>Thyridiales</taxon>
        <taxon>Thyridiaceae</taxon>
        <taxon>Thyridium</taxon>
    </lineage>
</organism>
<protein>
    <recommendedName>
        <fullName evidence="4">Transcription factor domain-containing protein</fullName>
    </recommendedName>
</protein>
<dbReference type="RefSeq" id="XP_030991789.1">
    <property type="nucleotide sequence ID" value="XM_031135336.1"/>
</dbReference>
<sequence>MSSSPSAEVASTYDRKVACPQPDPTSSLPIQTAGPRLFQPSSVDYLAPFKGCDHDWTWVVHQIRDLPLDFARRAETLFIHQALYGDDGTLPPPLRAAFGICAAASVSLNEHTRPVFFRALDDEVAELLRAAPSSSTSTTVTTPLAEDLARLQAAVLYQIIRLFQGGAEQRVVAERQEFLVRSYGLALLQRADAELHHDEPHNDELQSWQAWLLEESVRRTVFVAFKLYTIYSHFRHGVCAETEALAMLPVSSSRPPGSWWSREAFYRLPHKDGGLRRRMSPTDIVTYGEFTQQWEVAPRGDIDAYEMIMLVGCKGLGRVEALIERSRRDAVVV</sequence>
<dbReference type="OrthoDB" id="4216928at2759"/>
<dbReference type="Proteomes" id="UP000319257">
    <property type="component" value="Unassembled WGS sequence"/>
</dbReference>
<dbReference type="EMBL" id="SKBQ01000005">
    <property type="protein sequence ID" value="TPX10078.1"/>
    <property type="molecule type" value="Genomic_DNA"/>
</dbReference>
<evidence type="ECO:0000313" key="2">
    <source>
        <dbReference type="EMBL" id="TPX10078.1"/>
    </source>
</evidence>
<keyword evidence="3" id="KW-1185">Reference proteome</keyword>
<comment type="caution">
    <text evidence="2">The sequence shown here is derived from an EMBL/GenBank/DDBJ whole genome shotgun (WGS) entry which is preliminary data.</text>
</comment>
<evidence type="ECO:0000256" key="1">
    <source>
        <dbReference type="SAM" id="MobiDB-lite"/>
    </source>
</evidence>
<dbReference type="InParanoid" id="A0A507AZ45"/>
<dbReference type="STRING" id="1093900.A0A507AZ45"/>
<name>A0A507AZ45_9PEZI</name>
<proteinExistence type="predicted"/>
<evidence type="ECO:0008006" key="4">
    <source>
        <dbReference type="Google" id="ProtNLM"/>
    </source>
</evidence>
<accession>A0A507AZ45</accession>
<reference evidence="2 3" key="1">
    <citation type="submission" date="2019-06" db="EMBL/GenBank/DDBJ databases">
        <title>Draft genome sequence of the filamentous fungus Phialemoniopsis curvata isolated from diesel fuel.</title>
        <authorList>
            <person name="Varaljay V.A."/>
            <person name="Lyon W.J."/>
            <person name="Crouch A.L."/>
            <person name="Drake C.E."/>
            <person name="Hollomon J.M."/>
            <person name="Nadeau L.J."/>
            <person name="Nunn H.S."/>
            <person name="Stevenson B.S."/>
            <person name="Bojanowski C.L."/>
            <person name="Crookes-Goodson W.J."/>
        </authorList>
    </citation>
    <scope>NUCLEOTIDE SEQUENCE [LARGE SCALE GENOMIC DNA]</scope>
    <source>
        <strain evidence="2 3">D216</strain>
    </source>
</reference>
<dbReference type="AlphaFoldDB" id="A0A507AZ45"/>
<feature type="region of interest" description="Disordered" evidence="1">
    <location>
        <begin position="1"/>
        <end position="33"/>
    </location>
</feature>